<feature type="compositionally biased region" description="Basic residues" evidence="1">
    <location>
        <begin position="109"/>
        <end position="120"/>
    </location>
</feature>
<dbReference type="EMBL" id="VAHF01000009">
    <property type="protein sequence ID" value="TXG53613.1"/>
    <property type="molecule type" value="Genomic_DNA"/>
</dbReference>
<organism evidence="2 3">
    <name type="scientific">Acer yangbiense</name>
    <dbReference type="NCBI Taxonomy" id="1000413"/>
    <lineage>
        <taxon>Eukaryota</taxon>
        <taxon>Viridiplantae</taxon>
        <taxon>Streptophyta</taxon>
        <taxon>Embryophyta</taxon>
        <taxon>Tracheophyta</taxon>
        <taxon>Spermatophyta</taxon>
        <taxon>Magnoliopsida</taxon>
        <taxon>eudicotyledons</taxon>
        <taxon>Gunneridae</taxon>
        <taxon>Pentapetalae</taxon>
        <taxon>rosids</taxon>
        <taxon>malvids</taxon>
        <taxon>Sapindales</taxon>
        <taxon>Sapindaceae</taxon>
        <taxon>Hippocastanoideae</taxon>
        <taxon>Acereae</taxon>
        <taxon>Acer</taxon>
    </lineage>
</organism>
<feature type="region of interest" description="Disordered" evidence="1">
    <location>
        <begin position="109"/>
        <end position="135"/>
    </location>
</feature>
<evidence type="ECO:0000313" key="3">
    <source>
        <dbReference type="Proteomes" id="UP000323000"/>
    </source>
</evidence>
<dbReference type="AlphaFoldDB" id="A0A5C7H8Z6"/>
<sequence>MENPNEVFFISAQQTLRNEVSKGDGVNLGIGGTSKRARAESDILGRHDTPRKEDNGASIMDRNGAGGSTKYGARNDVVDGISNSRSGYDGSNRSVEGVVVKVALGKKNNMKAGKHTKNHVRSANSTGNRDSGSRFEVLGEEMNSRSRARSVSAITEYFDLESGCEVVKSLDRDETPFLGIEALEAGRGGVGATLTLNLVFKSRGWGSRFVVPALLTSVQHGMPYGVVRNSNVLEILCCNEELTLFYVVLWGNWFNRNCIVHGMSGLILTDVVGWVESFVSYFREANMMDGHMGWTYFTFLISLVAPHWIKETANSMKTASQVVSLFLSGWIMSSEEILKMCPKLMLREGDELVQRLHERLVNAGAQRLELSLVGKEIGHFLGSMVGIMSEEDVGTSGECPGDFLRVRVRTPPKSLLLLWATRSPDTGVLRCISDCGSGGVGGATVWSLVKSHSPRTEEKLEEWKIFSYGKNNDFGKNLKFDVVDNGFTFKSTCVELSVKPGLLIKVDGPLREPSSDGAGTVALSLLGKHMGEIVGGGLGQGIGSRFHIDVKVVSHVSKAWCQNTGVMDGLCYGV</sequence>
<keyword evidence="3" id="KW-1185">Reference proteome</keyword>
<dbReference type="OrthoDB" id="10655395at2759"/>
<dbReference type="Proteomes" id="UP000323000">
    <property type="component" value="Chromosome 9"/>
</dbReference>
<feature type="compositionally biased region" description="Basic and acidic residues" evidence="1">
    <location>
        <begin position="44"/>
        <end position="55"/>
    </location>
</feature>
<feature type="region of interest" description="Disordered" evidence="1">
    <location>
        <begin position="44"/>
        <end position="78"/>
    </location>
</feature>
<gene>
    <name evidence="2" type="ORF">EZV62_018869</name>
</gene>
<evidence type="ECO:0000256" key="1">
    <source>
        <dbReference type="SAM" id="MobiDB-lite"/>
    </source>
</evidence>
<evidence type="ECO:0000313" key="2">
    <source>
        <dbReference type="EMBL" id="TXG53613.1"/>
    </source>
</evidence>
<name>A0A5C7H8Z6_9ROSI</name>
<proteinExistence type="predicted"/>
<protein>
    <submittedName>
        <fullName evidence="2">Uncharacterized protein</fullName>
    </submittedName>
</protein>
<accession>A0A5C7H8Z6</accession>
<reference evidence="3" key="1">
    <citation type="journal article" date="2019" name="Gigascience">
        <title>De novo genome assembly of the endangered Acer yangbiense, a plant species with extremely small populations endemic to Yunnan Province, China.</title>
        <authorList>
            <person name="Yang J."/>
            <person name="Wariss H.M."/>
            <person name="Tao L."/>
            <person name="Zhang R."/>
            <person name="Yun Q."/>
            <person name="Hollingsworth P."/>
            <person name="Dao Z."/>
            <person name="Luo G."/>
            <person name="Guo H."/>
            <person name="Ma Y."/>
            <person name="Sun W."/>
        </authorList>
    </citation>
    <scope>NUCLEOTIDE SEQUENCE [LARGE SCALE GENOMIC DNA]</scope>
    <source>
        <strain evidence="3">cv. Malutang</strain>
    </source>
</reference>
<comment type="caution">
    <text evidence="2">The sequence shown here is derived from an EMBL/GenBank/DDBJ whole genome shotgun (WGS) entry which is preliminary data.</text>
</comment>
<feature type="compositionally biased region" description="Polar residues" evidence="1">
    <location>
        <begin position="121"/>
        <end position="130"/>
    </location>
</feature>